<dbReference type="PANTHER" id="PTHR48051">
    <property type="match status" value="1"/>
</dbReference>
<dbReference type="SMART" id="SM00369">
    <property type="entry name" value="LRR_TYP"/>
    <property type="match status" value="10"/>
</dbReference>
<dbReference type="InterPro" id="IPR001611">
    <property type="entry name" value="Leu-rich_rpt"/>
</dbReference>
<proteinExistence type="predicted"/>
<evidence type="ECO:0000256" key="1">
    <source>
        <dbReference type="ARBA" id="ARBA00022614"/>
    </source>
</evidence>
<dbReference type="InterPro" id="IPR032675">
    <property type="entry name" value="LRR_dom_sf"/>
</dbReference>
<dbReference type="FunFam" id="3.80.10.10:FF:000116">
    <property type="entry name" value="Leucine-rich repeat-containing protein 40"/>
    <property type="match status" value="1"/>
</dbReference>
<keyword evidence="1" id="KW-0433">Leucine-rich repeat</keyword>
<dbReference type="AlphaFoldDB" id="A0A3M7SS20"/>
<dbReference type="PROSITE" id="PS51450">
    <property type="entry name" value="LRR"/>
    <property type="match status" value="5"/>
</dbReference>
<dbReference type="PRINTS" id="PR00019">
    <property type="entry name" value="LEURICHRPT"/>
</dbReference>
<reference evidence="4 5" key="1">
    <citation type="journal article" date="2018" name="Sci. Rep.">
        <title>Genomic signatures of local adaptation to the degree of environmental predictability in rotifers.</title>
        <authorList>
            <person name="Franch-Gras L."/>
            <person name="Hahn C."/>
            <person name="Garcia-Roger E.M."/>
            <person name="Carmona M.J."/>
            <person name="Serra M."/>
            <person name="Gomez A."/>
        </authorList>
    </citation>
    <scope>NUCLEOTIDE SEQUENCE [LARGE SCALE GENOMIC DNA]</scope>
    <source>
        <strain evidence="4">HYR1</strain>
    </source>
</reference>
<sequence length="674" mass="76962">MNGYSSKGGPSSSKNRPNNTDTKNSEKERIHFHRSETYIVEKSNCQTKKENNNSKTDQLECEKKASKPISSIALIKQQKRAEMKKVNDRLNANAASGNVKSIEVSIKSAKNNGQLNLSNLNLIEVPQAVWDINIDNETHENNKFDVSFENNQSKWWNQVELTKFIIASNKLKIIPQDIQKLSNLIFLDIHDNQIEWIDEALATVSQLKNFNCSHNQLTQLPNGLCTLKYLVELNASHNRLGELPQNFGHLDDLENLNLSNNRLNSIPKSFRWLHKIRKINLAVNSLKTNLSEIFFSTNLTLIDLSENQIETLPEELNELANLEQFYAKKNKITIFPTFYKCSKLKDLDLSFNQIKEIDDKTFNNLISLVNFYIRDNKLCSLSQSIKNLKNLERIDLSNNDLSALPNELAELEYVKQLLISGNPLRTIRRDIINRGTDAILKHLKNQIKVTENQESQNSEEMMLKSENIIKSSKIFDLSYKKISIITPSIINYCKQSTASVLNVMKNSLSDLPEEIGELNNQLNEVNASFNLFTLMPKSILKLTNLSYLDFRGNRISDLPIEFNQLKSLRELIISDNKFQIIPDCVYQLPILENLFANNNQIKYIDGVKIVEMKCLALLNLQNNDIANVPPILGKAIQIKSLQLEGNPFKIPRSQILAKGTAEILNYLSGRLTEN</sequence>
<dbReference type="OrthoDB" id="660555at2759"/>
<dbReference type="GO" id="GO:0005737">
    <property type="term" value="C:cytoplasm"/>
    <property type="evidence" value="ECO:0007669"/>
    <property type="project" value="TreeGrafter"/>
</dbReference>
<comment type="caution">
    <text evidence="4">The sequence shown here is derived from an EMBL/GenBank/DDBJ whole genome shotgun (WGS) entry which is preliminary data.</text>
</comment>
<evidence type="ECO:0000313" key="4">
    <source>
        <dbReference type="EMBL" id="RNA38661.1"/>
    </source>
</evidence>
<protein>
    <submittedName>
        <fullName evidence="4">Leucine-rich repeat-containing 40</fullName>
    </submittedName>
</protein>
<accession>A0A3M7SS20</accession>
<keyword evidence="5" id="KW-1185">Reference proteome</keyword>
<keyword evidence="2" id="KW-0677">Repeat</keyword>
<dbReference type="SUPFAM" id="SSF52058">
    <property type="entry name" value="L domain-like"/>
    <property type="match status" value="2"/>
</dbReference>
<feature type="region of interest" description="Disordered" evidence="3">
    <location>
        <begin position="1"/>
        <end position="62"/>
    </location>
</feature>
<dbReference type="FunFam" id="3.80.10.10:FF:000193">
    <property type="entry name" value="Leucine-rich repeat-containing protein 40"/>
    <property type="match status" value="1"/>
</dbReference>
<dbReference type="EMBL" id="REGN01000843">
    <property type="protein sequence ID" value="RNA38661.1"/>
    <property type="molecule type" value="Genomic_DNA"/>
</dbReference>
<feature type="compositionally biased region" description="Basic and acidic residues" evidence="3">
    <location>
        <begin position="23"/>
        <end position="36"/>
    </location>
</feature>
<dbReference type="STRING" id="10195.A0A3M7SS20"/>
<evidence type="ECO:0000256" key="2">
    <source>
        <dbReference type="ARBA" id="ARBA00022737"/>
    </source>
</evidence>
<name>A0A3M7SS20_BRAPC</name>
<feature type="compositionally biased region" description="Basic and acidic residues" evidence="3">
    <location>
        <begin position="47"/>
        <end position="62"/>
    </location>
</feature>
<dbReference type="PANTHER" id="PTHR48051:SF54">
    <property type="entry name" value="LEUCINE-RICH REPEAT-CONTAINING PROTEIN"/>
    <property type="match status" value="1"/>
</dbReference>
<evidence type="ECO:0000313" key="5">
    <source>
        <dbReference type="Proteomes" id="UP000276133"/>
    </source>
</evidence>
<dbReference type="InterPro" id="IPR003591">
    <property type="entry name" value="Leu-rich_rpt_typical-subtyp"/>
</dbReference>
<dbReference type="Proteomes" id="UP000276133">
    <property type="component" value="Unassembled WGS sequence"/>
</dbReference>
<feature type="compositionally biased region" description="Low complexity" evidence="3">
    <location>
        <begin position="1"/>
        <end position="14"/>
    </location>
</feature>
<gene>
    <name evidence="4" type="ORF">BpHYR1_010246</name>
</gene>
<evidence type="ECO:0000256" key="3">
    <source>
        <dbReference type="SAM" id="MobiDB-lite"/>
    </source>
</evidence>
<dbReference type="InterPro" id="IPR050216">
    <property type="entry name" value="LRR_domain-containing"/>
</dbReference>
<organism evidence="4 5">
    <name type="scientific">Brachionus plicatilis</name>
    <name type="common">Marine rotifer</name>
    <name type="synonym">Brachionus muelleri</name>
    <dbReference type="NCBI Taxonomy" id="10195"/>
    <lineage>
        <taxon>Eukaryota</taxon>
        <taxon>Metazoa</taxon>
        <taxon>Spiralia</taxon>
        <taxon>Gnathifera</taxon>
        <taxon>Rotifera</taxon>
        <taxon>Eurotatoria</taxon>
        <taxon>Monogononta</taxon>
        <taxon>Pseudotrocha</taxon>
        <taxon>Ploima</taxon>
        <taxon>Brachionidae</taxon>
        <taxon>Brachionus</taxon>
    </lineage>
</organism>
<dbReference type="SMART" id="SM00364">
    <property type="entry name" value="LRR_BAC"/>
    <property type="match status" value="8"/>
</dbReference>
<dbReference type="Gene3D" id="3.80.10.10">
    <property type="entry name" value="Ribonuclease Inhibitor"/>
    <property type="match status" value="3"/>
</dbReference>
<dbReference type="SMART" id="SM00365">
    <property type="entry name" value="LRR_SD22"/>
    <property type="match status" value="8"/>
</dbReference>
<dbReference type="Pfam" id="PF00560">
    <property type="entry name" value="LRR_1"/>
    <property type="match status" value="3"/>
</dbReference>